<comment type="caution">
    <text evidence="1">The sequence shown here is derived from an EMBL/GenBank/DDBJ whole genome shotgun (WGS) entry which is preliminary data.</text>
</comment>
<reference evidence="1 2" key="2">
    <citation type="journal article" date="2022" name="Mol. Ecol. Resour.">
        <title>The genomes of chicory, endive, great burdock and yacon provide insights into Asteraceae paleo-polyploidization history and plant inulin production.</title>
        <authorList>
            <person name="Fan W."/>
            <person name="Wang S."/>
            <person name="Wang H."/>
            <person name="Wang A."/>
            <person name="Jiang F."/>
            <person name="Liu H."/>
            <person name="Zhao H."/>
            <person name="Xu D."/>
            <person name="Zhang Y."/>
        </authorList>
    </citation>
    <scope>NUCLEOTIDE SEQUENCE [LARGE SCALE GENOMIC DNA]</scope>
    <source>
        <strain evidence="2">cv. Yunnan</strain>
        <tissue evidence="1">Leaves</tissue>
    </source>
</reference>
<dbReference type="EMBL" id="CM042037">
    <property type="protein sequence ID" value="KAI3741217.1"/>
    <property type="molecule type" value="Genomic_DNA"/>
</dbReference>
<reference evidence="2" key="1">
    <citation type="journal article" date="2022" name="Mol. Ecol. Resour.">
        <title>The genomes of chicory, endive, great burdock and yacon provide insights into Asteraceae palaeo-polyploidization history and plant inulin production.</title>
        <authorList>
            <person name="Fan W."/>
            <person name="Wang S."/>
            <person name="Wang H."/>
            <person name="Wang A."/>
            <person name="Jiang F."/>
            <person name="Liu H."/>
            <person name="Zhao H."/>
            <person name="Xu D."/>
            <person name="Zhang Y."/>
        </authorList>
    </citation>
    <scope>NUCLEOTIDE SEQUENCE [LARGE SCALE GENOMIC DNA]</scope>
    <source>
        <strain evidence="2">cv. Yunnan</strain>
    </source>
</reference>
<dbReference type="Proteomes" id="UP001056120">
    <property type="component" value="Linkage Group LG20"/>
</dbReference>
<accession>A0ACB9D3P9</accession>
<keyword evidence="2" id="KW-1185">Reference proteome</keyword>
<sequence>MDFDDYLLDQAKKNPDVFSLTFLSLYGFRSTPVSGGRLRPLTEALRLKLSNLICSGFVSRFCYEGHTYHQATTTEEGDDDGGVHGDATATFRKCCGGDGGGYHVGWRPLWV</sequence>
<evidence type="ECO:0000313" key="2">
    <source>
        <dbReference type="Proteomes" id="UP001056120"/>
    </source>
</evidence>
<protein>
    <submittedName>
        <fullName evidence="1">Uncharacterized protein</fullName>
    </submittedName>
</protein>
<name>A0ACB9D3P9_9ASTR</name>
<gene>
    <name evidence="1" type="ORF">L1987_58887</name>
</gene>
<organism evidence="1 2">
    <name type="scientific">Smallanthus sonchifolius</name>
    <dbReference type="NCBI Taxonomy" id="185202"/>
    <lineage>
        <taxon>Eukaryota</taxon>
        <taxon>Viridiplantae</taxon>
        <taxon>Streptophyta</taxon>
        <taxon>Embryophyta</taxon>
        <taxon>Tracheophyta</taxon>
        <taxon>Spermatophyta</taxon>
        <taxon>Magnoliopsida</taxon>
        <taxon>eudicotyledons</taxon>
        <taxon>Gunneridae</taxon>
        <taxon>Pentapetalae</taxon>
        <taxon>asterids</taxon>
        <taxon>campanulids</taxon>
        <taxon>Asterales</taxon>
        <taxon>Asteraceae</taxon>
        <taxon>Asteroideae</taxon>
        <taxon>Heliantheae alliance</taxon>
        <taxon>Millerieae</taxon>
        <taxon>Smallanthus</taxon>
    </lineage>
</organism>
<proteinExistence type="predicted"/>
<evidence type="ECO:0000313" key="1">
    <source>
        <dbReference type="EMBL" id="KAI3741217.1"/>
    </source>
</evidence>